<organism evidence="1 2">
    <name type="scientific">Limulus polyphemus</name>
    <name type="common">Atlantic horseshoe crab</name>
    <dbReference type="NCBI Taxonomy" id="6850"/>
    <lineage>
        <taxon>Eukaryota</taxon>
        <taxon>Metazoa</taxon>
        <taxon>Ecdysozoa</taxon>
        <taxon>Arthropoda</taxon>
        <taxon>Chelicerata</taxon>
        <taxon>Merostomata</taxon>
        <taxon>Xiphosura</taxon>
        <taxon>Limulidae</taxon>
        <taxon>Limulus</taxon>
    </lineage>
</organism>
<dbReference type="RefSeq" id="XP_022255240.1">
    <property type="nucleotide sequence ID" value="XM_022399532.1"/>
</dbReference>
<dbReference type="PANTHER" id="PTHR12444:SF8">
    <property type="entry name" value="PROTEIN EFR3 HOMOLOG CMP44E"/>
    <property type="match status" value="1"/>
</dbReference>
<dbReference type="InterPro" id="IPR051851">
    <property type="entry name" value="EFR3_Homologs"/>
</dbReference>
<sequence>MSHLDEKSRVGDVEQGKPGSRFCADAKVRRGIVIVLSHIVTIAAGESIGPSVLEMFNSLLNHLRNSIDVHSLTNTDQEDEKLFQESVINTLGEFANNLPNYQKIEIMMFIMGKIPQSGEDSRKTDVLLQHILLKSLLEVGTKYRTIQLAQAFPSPFLQPLLDMSLASDPAVRLVVQQILHTLLDRHGNIPKLQKPNIDGPLPPMTVDKCSRQDVMFMKKNGPEIMVHIYENIKLCNNTKENFEALYTTLGLLCIELGSDSDALGELLRLIFAIQDLPNITGIMISSQRASIHALVAAFLYLTGHLTAIPSFCSHIEQVIKNRREKAQQLLPREDEPAVSSPFEISDDFLFDKNVVSEALRSSGHDTSRLLTPFMPRSLAEVNVSRSISDLNSVSVEVDSIASSPGLFRKHPQEEITVESLKKMMAEPLEVRHEEEQMRRLQIVEQFRTSAFEDLVAKTEQQTVDLQNKLNEILGKLPPAVDLCSRPSSPHPTMHNEDCFRQFSPIPPPYPVQFPEMFVF</sequence>
<dbReference type="GeneID" id="106470891"/>
<dbReference type="InterPro" id="IPR016024">
    <property type="entry name" value="ARM-type_fold"/>
</dbReference>
<accession>A0ABM1TH84</accession>
<dbReference type="SUPFAM" id="SSF48371">
    <property type="entry name" value="ARM repeat"/>
    <property type="match status" value="1"/>
</dbReference>
<keyword evidence="1" id="KW-1185">Reference proteome</keyword>
<evidence type="ECO:0000313" key="2">
    <source>
        <dbReference type="RefSeq" id="XP_022255240.1"/>
    </source>
</evidence>
<proteinExistence type="predicted"/>
<gene>
    <name evidence="2" type="primary">LOC106470891</name>
</gene>
<reference evidence="2" key="1">
    <citation type="submission" date="2025-08" db="UniProtKB">
        <authorList>
            <consortium name="RefSeq"/>
        </authorList>
    </citation>
    <scope>IDENTIFICATION</scope>
    <source>
        <tissue evidence="2">Muscle</tissue>
    </source>
</reference>
<evidence type="ECO:0000313" key="1">
    <source>
        <dbReference type="Proteomes" id="UP000694941"/>
    </source>
</evidence>
<protein>
    <submittedName>
        <fullName evidence="2">Protein EFR3 homolog B-like</fullName>
    </submittedName>
</protein>
<dbReference type="Proteomes" id="UP000694941">
    <property type="component" value="Unplaced"/>
</dbReference>
<dbReference type="PANTHER" id="PTHR12444">
    <property type="entry name" value="PROTEIN EFR3 HOMOLOG CMP44E"/>
    <property type="match status" value="1"/>
</dbReference>
<name>A0ABM1TH84_LIMPO</name>